<dbReference type="InterPro" id="IPR035994">
    <property type="entry name" value="Nucleoside_phosphorylase_sf"/>
</dbReference>
<dbReference type="Gene3D" id="3.40.50.1580">
    <property type="entry name" value="Nucleoside phosphorylase domain"/>
    <property type="match status" value="1"/>
</dbReference>
<dbReference type="InParanoid" id="A0A200R582"/>
<keyword evidence="3" id="KW-1185">Reference proteome</keyword>
<dbReference type="PANTHER" id="PTHR21234">
    <property type="entry name" value="PURINE NUCLEOSIDE PHOSPHORYLASE"/>
    <property type="match status" value="1"/>
</dbReference>
<gene>
    <name evidence="2" type="ORF">BVC80_1835g278</name>
</gene>
<dbReference type="InterPro" id="IPR000845">
    <property type="entry name" value="Nucleoside_phosphorylase_d"/>
</dbReference>
<dbReference type="OMA" id="CPNDIND"/>
<proteinExistence type="predicted"/>
<sequence>MRCNLLVSKNDVKLEKPHSESNIELNCAGSLSNPFPNFCPNDINDIPNRTIPVRDVAYLDVRSYNVPKGEGINQLGQIGYSTEEFFSDSGQPNVPQNVFWVETSQHWRHLAADLEGMELERCLNSSLCLPGKAKVVVGLRASTANIFVDNAAYRDYLLFKTFGVSSVEMESVAVVMASN</sequence>
<name>A0A200R582_MACCD</name>
<dbReference type="STRING" id="56857.A0A200R582"/>
<comment type="caution">
    <text evidence="2">The sequence shown here is derived from an EMBL/GenBank/DDBJ whole genome shotgun (WGS) entry which is preliminary data.</text>
</comment>
<dbReference type="PANTHER" id="PTHR21234:SF30">
    <property type="entry name" value="PHOSPHORYLASE SUPERFAMILY PROTEIN"/>
    <property type="match status" value="1"/>
</dbReference>
<dbReference type="GO" id="GO:0003824">
    <property type="term" value="F:catalytic activity"/>
    <property type="evidence" value="ECO:0007669"/>
    <property type="project" value="InterPro"/>
</dbReference>
<dbReference type="Proteomes" id="UP000195402">
    <property type="component" value="Unassembled WGS sequence"/>
</dbReference>
<dbReference type="Pfam" id="PF01048">
    <property type="entry name" value="PNP_UDP_1"/>
    <property type="match status" value="1"/>
</dbReference>
<evidence type="ECO:0000313" key="2">
    <source>
        <dbReference type="EMBL" id="OVA17882.1"/>
    </source>
</evidence>
<dbReference type="OrthoDB" id="1916878at2759"/>
<evidence type="ECO:0000259" key="1">
    <source>
        <dbReference type="Pfam" id="PF01048"/>
    </source>
</evidence>
<organism evidence="2 3">
    <name type="scientific">Macleaya cordata</name>
    <name type="common">Five-seeded plume-poppy</name>
    <name type="synonym">Bocconia cordata</name>
    <dbReference type="NCBI Taxonomy" id="56857"/>
    <lineage>
        <taxon>Eukaryota</taxon>
        <taxon>Viridiplantae</taxon>
        <taxon>Streptophyta</taxon>
        <taxon>Embryophyta</taxon>
        <taxon>Tracheophyta</taxon>
        <taxon>Spermatophyta</taxon>
        <taxon>Magnoliopsida</taxon>
        <taxon>Ranunculales</taxon>
        <taxon>Papaveraceae</taxon>
        <taxon>Papaveroideae</taxon>
        <taxon>Macleaya</taxon>
    </lineage>
</organism>
<dbReference type="EMBL" id="MVGT01000437">
    <property type="protein sequence ID" value="OVA17882.1"/>
    <property type="molecule type" value="Genomic_DNA"/>
</dbReference>
<protein>
    <submittedName>
        <fullName evidence="2">Nucleoside phosphorylase domain</fullName>
    </submittedName>
</protein>
<dbReference type="GO" id="GO:0009116">
    <property type="term" value="P:nucleoside metabolic process"/>
    <property type="evidence" value="ECO:0007669"/>
    <property type="project" value="InterPro"/>
</dbReference>
<evidence type="ECO:0000313" key="3">
    <source>
        <dbReference type="Proteomes" id="UP000195402"/>
    </source>
</evidence>
<dbReference type="SUPFAM" id="SSF53167">
    <property type="entry name" value="Purine and uridine phosphorylases"/>
    <property type="match status" value="1"/>
</dbReference>
<reference evidence="2 3" key="1">
    <citation type="journal article" date="2017" name="Mol. Plant">
        <title>The Genome of Medicinal Plant Macleaya cordata Provides New Insights into Benzylisoquinoline Alkaloids Metabolism.</title>
        <authorList>
            <person name="Liu X."/>
            <person name="Liu Y."/>
            <person name="Huang P."/>
            <person name="Ma Y."/>
            <person name="Qing Z."/>
            <person name="Tang Q."/>
            <person name="Cao H."/>
            <person name="Cheng P."/>
            <person name="Zheng Y."/>
            <person name="Yuan Z."/>
            <person name="Zhou Y."/>
            <person name="Liu J."/>
            <person name="Tang Z."/>
            <person name="Zhuo Y."/>
            <person name="Zhang Y."/>
            <person name="Yu L."/>
            <person name="Huang J."/>
            <person name="Yang P."/>
            <person name="Peng Q."/>
            <person name="Zhang J."/>
            <person name="Jiang W."/>
            <person name="Zhang Z."/>
            <person name="Lin K."/>
            <person name="Ro D.K."/>
            <person name="Chen X."/>
            <person name="Xiong X."/>
            <person name="Shang Y."/>
            <person name="Huang S."/>
            <person name="Zeng J."/>
        </authorList>
    </citation>
    <scope>NUCLEOTIDE SEQUENCE [LARGE SCALE GENOMIC DNA]</scope>
    <source>
        <strain evidence="3">cv. BLH2017</strain>
        <tissue evidence="2">Root</tissue>
    </source>
</reference>
<feature type="domain" description="Nucleoside phosphorylase" evidence="1">
    <location>
        <begin position="71"/>
        <end position="177"/>
    </location>
</feature>
<dbReference type="AlphaFoldDB" id="A0A200R582"/>
<accession>A0A200R582</accession>